<protein>
    <submittedName>
        <fullName evidence="1">Uncharacterized protein</fullName>
    </submittedName>
</protein>
<reference evidence="1 2" key="1">
    <citation type="submission" date="2017-09" db="EMBL/GenBank/DDBJ databases">
        <authorList>
            <person name="Lee N."/>
            <person name="Cho B.-K."/>
        </authorList>
    </citation>
    <scope>NUCLEOTIDE SEQUENCE [LARGE SCALE GENOMIC DNA]</scope>
    <source>
        <strain evidence="1 2">ATCC 12461</strain>
    </source>
</reference>
<proteinExistence type="predicted"/>
<sequence length="188" mass="21824">MALTPAEAALCGTALGALATFSSAWFIQRATSRRERDNRVWDRRMQVYDEVMIVVRRMAELRETVLRTGVFPERRDGEAAVVDDVVPLLARLEIYATDPLLDACKGTFEAGHEWNWAWGAWRTQRGNNPRRGEDDELWVEFELAADKAREADGLVLDLLRAEVHREQRPKRRKLPERLRLRQVNRRQS</sequence>
<dbReference type="OrthoDB" id="4206452at2"/>
<dbReference type="AlphaFoldDB" id="A0A5J6HIS5"/>
<dbReference type="EMBL" id="CP023695">
    <property type="protein sequence ID" value="QEV18271.1"/>
    <property type="molecule type" value="Genomic_DNA"/>
</dbReference>
<dbReference type="KEGG" id="salw:CP975_12865"/>
<keyword evidence="2" id="KW-1185">Reference proteome</keyword>
<evidence type="ECO:0000313" key="2">
    <source>
        <dbReference type="Proteomes" id="UP000326553"/>
    </source>
</evidence>
<organism evidence="1 2">
    <name type="scientific">Streptomyces alboniger</name>
    <dbReference type="NCBI Taxonomy" id="132473"/>
    <lineage>
        <taxon>Bacteria</taxon>
        <taxon>Bacillati</taxon>
        <taxon>Actinomycetota</taxon>
        <taxon>Actinomycetes</taxon>
        <taxon>Kitasatosporales</taxon>
        <taxon>Streptomycetaceae</taxon>
        <taxon>Streptomyces</taxon>
        <taxon>Streptomyces aurantiacus group</taxon>
    </lineage>
</organism>
<name>A0A5J6HIS5_STRAD</name>
<accession>A0A5J6HIS5</accession>
<dbReference type="Proteomes" id="UP000326553">
    <property type="component" value="Chromosome"/>
</dbReference>
<evidence type="ECO:0000313" key="1">
    <source>
        <dbReference type="EMBL" id="QEV18271.1"/>
    </source>
</evidence>
<dbReference type="RefSeq" id="WP_055534754.1">
    <property type="nucleotide sequence ID" value="NZ_CP023695.1"/>
</dbReference>
<gene>
    <name evidence="1" type="ORF">CP975_12865</name>
</gene>